<dbReference type="EMBL" id="PDUD01000044">
    <property type="protein sequence ID" value="PHN02109.1"/>
    <property type="molecule type" value="Genomic_DNA"/>
</dbReference>
<sequence length="101" mass="12006">MVADWVMRMFFSDCREIAGSNDVYSEIISDINDSIKLYTFLLQYTEPTDLHKMKILQKLIQEVIQFNENRDLKPDWDEGAFVVYRKKLNELDDLLRDELAP</sequence>
<accession>A0A2D0N1U9</accession>
<organism evidence="1 2">
    <name type="scientific">Flavilitoribacter nigricans (strain ATCC 23147 / DSM 23189 / NBRC 102662 / NCIMB 1420 / SS-2)</name>
    <name type="common">Lewinella nigricans</name>
    <dbReference type="NCBI Taxonomy" id="1122177"/>
    <lineage>
        <taxon>Bacteria</taxon>
        <taxon>Pseudomonadati</taxon>
        <taxon>Bacteroidota</taxon>
        <taxon>Saprospiria</taxon>
        <taxon>Saprospirales</taxon>
        <taxon>Lewinellaceae</taxon>
        <taxon>Flavilitoribacter</taxon>
    </lineage>
</organism>
<comment type="caution">
    <text evidence="1">The sequence shown here is derived from an EMBL/GenBank/DDBJ whole genome shotgun (WGS) entry which is preliminary data.</text>
</comment>
<keyword evidence="2" id="KW-1185">Reference proteome</keyword>
<dbReference type="Proteomes" id="UP000223913">
    <property type="component" value="Unassembled WGS sequence"/>
</dbReference>
<reference evidence="1 2" key="1">
    <citation type="submission" date="2017-10" db="EMBL/GenBank/DDBJ databases">
        <title>The draft genome sequence of Lewinella nigricans NBRC 102662.</title>
        <authorList>
            <person name="Wang K."/>
        </authorList>
    </citation>
    <scope>NUCLEOTIDE SEQUENCE [LARGE SCALE GENOMIC DNA]</scope>
    <source>
        <strain evidence="1 2">NBRC 102662</strain>
    </source>
</reference>
<evidence type="ECO:0000313" key="2">
    <source>
        <dbReference type="Proteomes" id="UP000223913"/>
    </source>
</evidence>
<proteinExistence type="predicted"/>
<gene>
    <name evidence="1" type="ORF">CRP01_33510</name>
</gene>
<protein>
    <submittedName>
        <fullName evidence="1">Uncharacterized protein</fullName>
    </submittedName>
</protein>
<dbReference type="AlphaFoldDB" id="A0A2D0N1U9"/>
<evidence type="ECO:0000313" key="1">
    <source>
        <dbReference type="EMBL" id="PHN02109.1"/>
    </source>
</evidence>
<name>A0A2D0N1U9_FLAN2</name>